<feature type="coiled-coil region" evidence="1">
    <location>
        <begin position="490"/>
        <end position="524"/>
    </location>
</feature>
<dbReference type="Proteomes" id="UP000235786">
    <property type="component" value="Unassembled WGS sequence"/>
</dbReference>
<evidence type="ECO:0000256" key="1">
    <source>
        <dbReference type="SAM" id="Coils"/>
    </source>
</evidence>
<feature type="compositionally biased region" description="Basic and acidic residues" evidence="2">
    <location>
        <begin position="290"/>
        <end position="302"/>
    </location>
</feature>
<organism evidence="3 4">
    <name type="scientific">Hyaloscypha variabilis (strain UAMH 11265 / GT02V1 / F)</name>
    <name type="common">Meliniomyces variabilis</name>
    <dbReference type="NCBI Taxonomy" id="1149755"/>
    <lineage>
        <taxon>Eukaryota</taxon>
        <taxon>Fungi</taxon>
        <taxon>Dikarya</taxon>
        <taxon>Ascomycota</taxon>
        <taxon>Pezizomycotina</taxon>
        <taxon>Leotiomycetes</taxon>
        <taxon>Helotiales</taxon>
        <taxon>Hyaloscyphaceae</taxon>
        <taxon>Hyaloscypha</taxon>
        <taxon>Hyaloscypha variabilis</taxon>
    </lineage>
</organism>
<evidence type="ECO:0000313" key="3">
    <source>
        <dbReference type="EMBL" id="PMD34349.1"/>
    </source>
</evidence>
<protein>
    <submittedName>
        <fullName evidence="3">Uncharacterized protein</fullName>
    </submittedName>
</protein>
<dbReference type="OrthoDB" id="5428055at2759"/>
<keyword evidence="1" id="KW-0175">Coiled coil</keyword>
<gene>
    <name evidence="3" type="ORF">L207DRAFT_588950</name>
</gene>
<feature type="region of interest" description="Disordered" evidence="2">
    <location>
        <begin position="275"/>
        <end position="319"/>
    </location>
</feature>
<name>A0A2J6R777_HYAVF</name>
<dbReference type="AlphaFoldDB" id="A0A2J6R777"/>
<sequence length="543" mass="61257">MGKKRKSAPCFLAKKWDPLFAQDRKPKEVGPYVQWKREIEAVGDHLNLFFSGDLEDSGPASDFDDVKIFCEGEFLETLKSGAGAAGKRRGAILDDRSCTGSTGDRCEAHYNNPLSATELYEHLNKPDKTKRFRNPDGFDADRRRIYIENLSPSYIFALSETAYDHQVPALRDAIWKHVALRPSMGVKIPTTGYKVFQFEFHLPYFAYSTFPGIQNCLRKSGASSQRERYIDLSFLNTQPPQESSKLYAHPIQCSLTICGTDNRHWIVYAFQDDSEPNNEDLTPENLSSEGVHDPDSEDHEQGEQLNMDPIRGEPDPKELDANQAIWDPREYFLIGMEVGMAKPVKAWERLVWLLERGIEQHIHQYSSTLGNHSGEPSGPRDKKKALEWTINARGVLNQLSSVLTKINRAWEGFFSESDGDIGYFSDILVIRNSSRALLSLNFTKMAFETLKTLQEKLDGLDKSCGNLAKSLKLQLILESNEVVQRSNEVLRRSNEEARKANDLVRESNEVLRKSNEEAKQASEAAQHSAALTISVCSGVSSLI</sequence>
<accession>A0A2J6R777</accession>
<evidence type="ECO:0000313" key="4">
    <source>
        <dbReference type="Proteomes" id="UP000235786"/>
    </source>
</evidence>
<dbReference type="EMBL" id="KZ613954">
    <property type="protein sequence ID" value="PMD34349.1"/>
    <property type="molecule type" value="Genomic_DNA"/>
</dbReference>
<keyword evidence="4" id="KW-1185">Reference proteome</keyword>
<reference evidence="3 4" key="1">
    <citation type="submission" date="2016-04" db="EMBL/GenBank/DDBJ databases">
        <title>A degradative enzymes factory behind the ericoid mycorrhizal symbiosis.</title>
        <authorList>
            <consortium name="DOE Joint Genome Institute"/>
            <person name="Martino E."/>
            <person name="Morin E."/>
            <person name="Grelet G."/>
            <person name="Kuo A."/>
            <person name="Kohler A."/>
            <person name="Daghino S."/>
            <person name="Barry K."/>
            <person name="Choi C."/>
            <person name="Cichocki N."/>
            <person name="Clum A."/>
            <person name="Copeland A."/>
            <person name="Hainaut M."/>
            <person name="Haridas S."/>
            <person name="Labutti K."/>
            <person name="Lindquist E."/>
            <person name="Lipzen A."/>
            <person name="Khouja H.-R."/>
            <person name="Murat C."/>
            <person name="Ohm R."/>
            <person name="Olson A."/>
            <person name="Spatafora J."/>
            <person name="Veneault-Fourrey C."/>
            <person name="Henrissat B."/>
            <person name="Grigoriev I."/>
            <person name="Martin F."/>
            <person name="Perotto S."/>
        </authorList>
    </citation>
    <scope>NUCLEOTIDE SEQUENCE [LARGE SCALE GENOMIC DNA]</scope>
    <source>
        <strain evidence="3 4">F</strain>
    </source>
</reference>
<proteinExistence type="predicted"/>
<feature type="compositionally biased region" description="Basic and acidic residues" evidence="2">
    <location>
        <begin position="310"/>
        <end position="319"/>
    </location>
</feature>
<evidence type="ECO:0000256" key="2">
    <source>
        <dbReference type="SAM" id="MobiDB-lite"/>
    </source>
</evidence>